<dbReference type="PANTHER" id="PTHR14699">
    <property type="entry name" value="STI2 PROTEIN-RELATED"/>
    <property type="match status" value="1"/>
</dbReference>
<dbReference type="Pfam" id="PF25062">
    <property type="entry name" value="ARM_TT21_N"/>
    <property type="match status" value="1"/>
</dbReference>
<reference evidence="3" key="1">
    <citation type="submission" date="2020-11" db="EMBL/GenBank/DDBJ databases">
        <authorList>
            <person name="Tran Van P."/>
        </authorList>
    </citation>
    <scope>NUCLEOTIDE SEQUENCE</scope>
</reference>
<dbReference type="Proteomes" id="UP000759131">
    <property type="component" value="Unassembled WGS sequence"/>
</dbReference>
<keyword evidence="4" id="KW-1185">Reference proteome</keyword>
<dbReference type="InterPro" id="IPR040364">
    <property type="entry name" value="TTC21A/TTC21B"/>
</dbReference>
<dbReference type="EMBL" id="OC874944">
    <property type="protein sequence ID" value="CAD7638057.1"/>
    <property type="molecule type" value="Genomic_DNA"/>
</dbReference>
<organism evidence="3">
    <name type="scientific">Medioppia subpectinata</name>
    <dbReference type="NCBI Taxonomy" id="1979941"/>
    <lineage>
        <taxon>Eukaryota</taxon>
        <taxon>Metazoa</taxon>
        <taxon>Ecdysozoa</taxon>
        <taxon>Arthropoda</taxon>
        <taxon>Chelicerata</taxon>
        <taxon>Arachnida</taxon>
        <taxon>Acari</taxon>
        <taxon>Acariformes</taxon>
        <taxon>Sarcoptiformes</taxon>
        <taxon>Oribatida</taxon>
        <taxon>Brachypylina</taxon>
        <taxon>Oppioidea</taxon>
        <taxon>Oppiidae</taxon>
        <taxon>Medioppia</taxon>
    </lineage>
</organism>
<evidence type="ECO:0000259" key="2">
    <source>
        <dbReference type="Pfam" id="PF25062"/>
    </source>
</evidence>
<dbReference type="InterPro" id="IPR011990">
    <property type="entry name" value="TPR-like_helical_dom_sf"/>
</dbReference>
<dbReference type="InterPro" id="IPR056833">
    <property type="entry name" value="ARM_TT21_N"/>
</dbReference>
<dbReference type="PANTHER" id="PTHR14699:SF0">
    <property type="entry name" value="TETRATRICOPEPTIDE REPEAT PROTEIN 21 HOMOLOG"/>
    <property type="match status" value="1"/>
</dbReference>
<feature type="non-terminal residue" evidence="3">
    <location>
        <position position="328"/>
    </location>
</feature>
<sequence length="328" mass="37496">MYRTMAASALEGIRMYPGRVQESIRELDQCQSSRELLIASLLALIFSHRKCQVIDKETVAQLEAKLRENRKQANEMGLYYAGLFLLLSGRLEKAKEYIDRMIKMSPNFKEGLILKGWLEVQSGSDEDITSMNHSAMNYFDISSKFNDPDVIIGKSKVLEKNSSFIGGVEQLNQAIVLYPRFLPAFIEKMKLQACLKDWEQVVDTAFRALAIDKHCLDAQRYLIVYSMAWDNNQEAAFRNEDILTHSMNLIERAVFLDPTNIVIICEHAFQCMLLNRMTDAQRHYKNATKMDETSIMGLTGLLHCQLIEGQKGVEEQLDSLEEFNKATG</sequence>
<gene>
    <name evidence="3" type="ORF">OSB1V03_LOCUS17220</name>
</gene>
<dbReference type="EMBL" id="CAJPIZ010020369">
    <property type="protein sequence ID" value="CAG2117267.1"/>
    <property type="molecule type" value="Genomic_DNA"/>
</dbReference>
<feature type="domain" description="Tetratricopeptide repeat protein 21A/21B N-terminal ARM repeat" evidence="2">
    <location>
        <begin position="17"/>
        <end position="202"/>
    </location>
</feature>
<proteinExistence type="predicted"/>
<evidence type="ECO:0000259" key="1">
    <source>
        <dbReference type="Pfam" id="PF25060"/>
    </source>
</evidence>
<dbReference type="SUPFAM" id="SSF48452">
    <property type="entry name" value="TPR-like"/>
    <property type="match status" value="1"/>
</dbReference>
<name>A0A7R9QBI9_9ACAR</name>
<dbReference type="InterPro" id="IPR056832">
    <property type="entry name" value="ARM_TT21_2nd"/>
</dbReference>
<dbReference type="GO" id="GO:0061512">
    <property type="term" value="P:protein localization to cilium"/>
    <property type="evidence" value="ECO:0007669"/>
    <property type="project" value="TreeGrafter"/>
</dbReference>
<dbReference type="GO" id="GO:0030991">
    <property type="term" value="C:intraciliary transport particle A"/>
    <property type="evidence" value="ECO:0007669"/>
    <property type="project" value="TreeGrafter"/>
</dbReference>
<dbReference type="Pfam" id="PF25060">
    <property type="entry name" value="ARM_TT21_2nd"/>
    <property type="match status" value="1"/>
</dbReference>
<dbReference type="Gene3D" id="1.25.40.10">
    <property type="entry name" value="Tetratricopeptide repeat domain"/>
    <property type="match status" value="2"/>
</dbReference>
<evidence type="ECO:0000313" key="3">
    <source>
        <dbReference type="EMBL" id="CAD7638057.1"/>
    </source>
</evidence>
<feature type="domain" description="Tetratricopeptide repeat protein 21A/21B second ARM" evidence="1">
    <location>
        <begin position="236"/>
        <end position="326"/>
    </location>
</feature>
<evidence type="ECO:0000313" key="4">
    <source>
        <dbReference type="Proteomes" id="UP000759131"/>
    </source>
</evidence>
<dbReference type="AlphaFoldDB" id="A0A7R9QBI9"/>
<accession>A0A7R9QBI9</accession>
<dbReference type="GO" id="GO:0035721">
    <property type="term" value="P:intraciliary retrograde transport"/>
    <property type="evidence" value="ECO:0007669"/>
    <property type="project" value="TreeGrafter"/>
</dbReference>
<dbReference type="GO" id="GO:0005929">
    <property type="term" value="C:cilium"/>
    <property type="evidence" value="ECO:0007669"/>
    <property type="project" value="GOC"/>
</dbReference>
<protein>
    <submittedName>
        <fullName evidence="3">Uncharacterized protein</fullName>
    </submittedName>
</protein>
<dbReference type="OrthoDB" id="10259630at2759"/>